<reference evidence="3 4" key="1">
    <citation type="submission" date="2016-08" db="EMBL/GenBank/DDBJ databases">
        <authorList>
            <person name="Seilhamer J.J."/>
        </authorList>
    </citation>
    <scope>NUCLEOTIDE SEQUENCE [LARGE SCALE GENOMIC DNA]</scope>
    <source>
        <strain evidence="3">L21-II-0</strain>
    </source>
</reference>
<feature type="compositionally biased region" description="Polar residues" evidence="1">
    <location>
        <begin position="339"/>
        <end position="351"/>
    </location>
</feature>
<gene>
    <name evidence="3" type="ORF">L21_0143</name>
</gene>
<dbReference type="PANTHER" id="PTHR35902">
    <property type="entry name" value="S-LAYER DOMAIN-LIKE PROTEIN-RELATED"/>
    <property type="match status" value="1"/>
</dbReference>
<dbReference type="Gene3D" id="2.60.40.10">
    <property type="entry name" value="Immunoglobulins"/>
    <property type="match status" value="1"/>
</dbReference>
<dbReference type="EMBL" id="FMID01000004">
    <property type="protein sequence ID" value="SCL74275.1"/>
    <property type="molecule type" value="Genomic_DNA"/>
</dbReference>
<organism evidence="3 4">
    <name type="scientific">Methanoculleus chikugoensis</name>
    <dbReference type="NCBI Taxonomy" id="118126"/>
    <lineage>
        <taxon>Archaea</taxon>
        <taxon>Methanobacteriati</taxon>
        <taxon>Methanobacteriota</taxon>
        <taxon>Stenosarchaea group</taxon>
        <taxon>Methanomicrobia</taxon>
        <taxon>Methanomicrobiales</taxon>
        <taxon>Methanomicrobiaceae</taxon>
        <taxon>Methanoculleus</taxon>
    </lineage>
</organism>
<keyword evidence="2" id="KW-1133">Transmembrane helix</keyword>
<accession>A0A1M4MHB6</accession>
<feature type="region of interest" description="Disordered" evidence="1">
    <location>
        <begin position="339"/>
        <end position="365"/>
    </location>
</feature>
<dbReference type="RefSeq" id="WP_074368587.1">
    <property type="nucleotide sequence ID" value="NZ_FMID01000004.1"/>
</dbReference>
<keyword evidence="2" id="KW-0472">Membrane</keyword>
<protein>
    <recommendedName>
        <fullName evidence="5">CARDB domain-containing protein</fullName>
    </recommendedName>
</protein>
<dbReference type="AlphaFoldDB" id="A0A1M4MHB6"/>
<keyword evidence="2" id="KW-0812">Transmembrane</keyword>
<dbReference type="Proteomes" id="UP000184671">
    <property type="component" value="Unassembled WGS sequence"/>
</dbReference>
<evidence type="ECO:0000256" key="2">
    <source>
        <dbReference type="SAM" id="Phobius"/>
    </source>
</evidence>
<dbReference type="OrthoDB" id="65070at2157"/>
<evidence type="ECO:0000313" key="3">
    <source>
        <dbReference type="EMBL" id="SCL74275.1"/>
    </source>
</evidence>
<evidence type="ECO:0000256" key="1">
    <source>
        <dbReference type="SAM" id="MobiDB-lite"/>
    </source>
</evidence>
<feature type="transmembrane region" description="Helical" evidence="2">
    <location>
        <begin position="386"/>
        <end position="404"/>
    </location>
</feature>
<evidence type="ECO:0008006" key="5">
    <source>
        <dbReference type="Google" id="ProtNLM"/>
    </source>
</evidence>
<name>A0A1M4MHB6_9EURY</name>
<evidence type="ECO:0000313" key="4">
    <source>
        <dbReference type="Proteomes" id="UP000184671"/>
    </source>
</evidence>
<proteinExistence type="predicted"/>
<sequence>MMRNLCILLLLLSTIVGAAAAANASAEEQIAVTGVTVNPETLMRGDMGTVTVDIKNTGGTGVAISRAELYPNGIAVVNDKTYDSVGIIGPGNTMSFTFTVRADTADGIYYPVFYLDLRDSGSVRYSIPVTVESTEIQVNVVDAPETYPANSEDTIVLSVGNPRENSVNGVTVTPTGEGVKSTQTAVFLGALSPDDEKNASFRILASQSTELTFDVSYRNGINEHHAILTVPIEIGQRTVEPDMVVNNIEVSQSGGAITLTGDVTNAGLKDAYSVKITVDDPATPTDPYPVYVVGGLEPDDFSSFEVTCSAEGASSIPLLVQYKDENGKTFSETVTVSLSSAGQAPQTGTGNQMPSGMTGGPQGGRGGMGMFGSFGSGFSQIPVAEILLVIIGGVAVVAAWRKGYLGKIRDRLRK</sequence>
<dbReference type="STRING" id="118126.L21_0143"/>
<dbReference type="InterPro" id="IPR013783">
    <property type="entry name" value="Ig-like_fold"/>
</dbReference>